<evidence type="ECO:0000313" key="3">
    <source>
        <dbReference type="EMBL" id="MFC4292175.1"/>
    </source>
</evidence>
<evidence type="ECO:0000259" key="2">
    <source>
        <dbReference type="Pfam" id="PF14317"/>
    </source>
</evidence>
<feature type="transmembrane region" description="Helical" evidence="1">
    <location>
        <begin position="31"/>
        <end position="48"/>
    </location>
</feature>
<evidence type="ECO:0000313" key="4">
    <source>
        <dbReference type="Proteomes" id="UP001595887"/>
    </source>
</evidence>
<reference evidence="4" key="1">
    <citation type="journal article" date="2019" name="Int. J. Syst. Evol. Microbiol.">
        <title>The Global Catalogue of Microorganisms (GCM) 10K type strain sequencing project: providing services to taxonomists for standard genome sequencing and annotation.</title>
        <authorList>
            <consortium name="The Broad Institute Genomics Platform"/>
            <consortium name="The Broad Institute Genome Sequencing Center for Infectious Disease"/>
            <person name="Wu L."/>
            <person name="Ma J."/>
        </authorList>
    </citation>
    <scope>NUCLEOTIDE SEQUENCE [LARGE SCALE GENOMIC DNA]</scope>
    <source>
        <strain evidence="4">CECT 8531</strain>
    </source>
</reference>
<protein>
    <submittedName>
        <fullName evidence="3">YcxB family protein</fullName>
    </submittedName>
</protein>
<feature type="domain" description="YcxB-like C-terminal" evidence="2">
    <location>
        <begin position="105"/>
        <end position="166"/>
    </location>
</feature>
<proteinExistence type="predicted"/>
<evidence type="ECO:0000256" key="1">
    <source>
        <dbReference type="SAM" id="Phobius"/>
    </source>
</evidence>
<gene>
    <name evidence="3" type="ORF">ACFOWX_07080</name>
</gene>
<keyword evidence="1" id="KW-0812">Transmembrane</keyword>
<keyword evidence="1" id="KW-1133">Transmembrane helix</keyword>
<organism evidence="3 4">
    <name type="scientific">Sphingorhabdus arenilitoris</name>
    <dbReference type="NCBI Taxonomy" id="1490041"/>
    <lineage>
        <taxon>Bacteria</taxon>
        <taxon>Pseudomonadati</taxon>
        <taxon>Pseudomonadota</taxon>
        <taxon>Alphaproteobacteria</taxon>
        <taxon>Sphingomonadales</taxon>
        <taxon>Sphingomonadaceae</taxon>
        <taxon>Sphingorhabdus</taxon>
    </lineage>
</organism>
<dbReference type="InterPro" id="IPR025588">
    <property type="entry name" value="YcxB-like_C"/>
</dbReference>
<dbReference type="EMBL" id="JBHSDH010000013">
    <property type="protein sequence ID" value="MFC4292175.1"/>
    <property type="molecule type" value="Genomic_DNA"/>
</dbReference>
<keyword evidence="4" id="KW-1185">Reference proteome</keyword>
<dbReference type="RefSeq" id="WP_381422650.1">
    <property type="nucleotide sequence ID" value="NZ_JBHSDH010000013.1"/>
</dbReference>
<feature type="transmembrane region" description="Helical" evidence="1">
    <location>
        <begin position="54"/>
        <end position="77"/>
    </location>
</feature>
<sequence>MSGSVTISASEEQVLAAYQLHWSVIPRKGKIIFGLLVMIIASIMAYIVSDEGPLMMLAAFAGYVLFGVLVLFFFRWINKIWWVPRFVKRVYAQQADLRKEFTISWDQDGFRILTENGDMWMKWTELHGWRRTERTLLLYRSEVLFNFVPLRADQDSALLDDMQAHLVASGVEEK</sequence>
<dbReference type="Pfam" id="PF14317">
    <property type="entry name" value="YcxB"/>
    <property type="match status" value="1"/>
</dbReference>
<accession>A0ABV8RH15</accession>
<dbReference type="Proteomes" id="UP001595887">
    <property type="component" value="Unassembled WGS sequence"/>
</dbReference>
<comment type="caution">
    <text evidence="3">The sequence shown here is derived from an EMBL/GenBank/DDBJ whole genome shotgun (WGS) entry which is preliminary data.</text>
</comment>
<name>A0ABV8RH15_9SPHN</name>
<keyword evidence="1" id="KW-0472">Membrane</keyword>